<evidence type="ECO:0000256" key="6">
    <source>
        <dbReference type="SAM" id="Phobius"/>
    </source>
</evidence>
<dbReference type="InterPro" id="IPR023353">
    <property type="entry name" value="LemA-like_dom_sf"/>
</dbReference>
<evidence type="ECO:0000256" key="1">
    <source>
        <dbReference type="ARBA" id="ARBA00004167"/>
    </source>
</evidence>
<dbReference type="Gene3D" id="1.20.1440.20">
    <property type="entry name" value="LemA-like domain"/>
    <property type="match status" value="1"/>
</dbReference>
<comment type="similarity">
    <text evidence="2">Belongs to the LemA family.</text>
</comment>
<dbReference type="SUPFAM" id="SSF140478">
    <property type="entry name" value="LemA-like"/>
    <property type="match status" value="1"/>
</dbReference>
<keyword evidence="8" id="KW-1185">Reference proteome</keyword>
<dbReference type="PANTHER" id="PTHR34478">
    <property type="entry name" value="PROTEIN LEMA"/>
    <property type="match status" value="1"/>
</dbReference>
<dbReference type="Pfam" id="PF04011">
    <property type="entry name" value="LemA"/>
    <property type="match status" value="1"/>
</dbReference>
<name>A0AA96V435_9EURY</name>
<dbReference type="Proteomes" id="UP001303587">
    <property type="component" value="Chromosome"/>
</dbReference>
<dbReference type="InterPro" id="IPR007156">
    <property type="entry name" value="MamQ_LemA"/>
</dbReference>
<keyword evidence="4 6" id="KW-1133">Transmembrane helix</keyword>
<dbReference type="GeneID" id="89230475"/>
<evidence type="ECO:0008006" key="9">
    <source>
        <dbReference type="Google" id="ProtNLM"/>
    </source>
</evidence>
<dbReference type="GO" id="GO:0016020">
    <property type="term" value="C:membrane"/>
    <property type="evidence" value="ECO:0007669"/>
    <property type="project" value="UniProtKB-SubCell"/>
</dbReference>
<evidence type="ECO:0000313" key="7">
    <source>
        <dbReference type="EMBL" id="WNY25813.1"/>
    </source>
</evidence>
<evidence type="ECO:0000256" key="5">
    <source>
        <dbReference type="ARBA" id="ARBA00023136"/>
    </source>
</evidence>
<comment type="subcellular location">
    <subcellularLocation>
        <location evidence="1">Membrane</location>
        <topology evidence="1">Single-pass membrane protein</topology>
    </subcellularLocation>
</comment>
<evidence type="ECO:0000256" key="3">
    <source>
        <dbReference type="ARBA" id="ARBA00022692"/>
    </source>
</evidence>
<sequence>MEQTWIIIIILAIIALIGFFTYRKLVKKHNEFTYYSEDVEKRAAAVDLQIEKQFDIIDSMARLLRQYDQKEYDFVKDVTAAKSGNVFQRAATMEMAMQKMYQVVEQTPTITATSMYKDLNGQIKAEAEKTMYSKRKYNTVASSYNKRISMIPYSFFAKTWGFEKKPLFKSSTQLVEEHSEGMNGKKYKSKEIFGSNTK</sequence>
<feature type="transmembrane region" description="Helical" evidence="6">
    <location>
        <begin position="6"/>
        <end position="22"/>
    </location>
</feature>
<dbReference type="AlphaFoldDB" id="A0AA96V435"/>
<dbReference type="RefSeq" id="WP_338102160.1">
    <property type="nucleotide sequence ID" value="NZ_CP131060.1"/>
</dbReference>
<reference evidence="7 8" key="1">
    <citation type="submission" date="2023-07" db="EMBL/GenBank/DDBJ databases">
        <title>Closed genoem sequence of Methanosarcinaceae archaeon Ac7.</title>
        <authorList>
            <person name="Poehlein A."/>
            <person name="Protasov E."/>
            <person name="Platt K."/>
            <person name="Reeh H."/>
            <person name="Daniel R."/>
            <person name="Brune A."/>
        </authorList>
    </citation>
    <scope>NUCLEOTIDE SEQUENCE [LARGE SCALE GENOMIC DNA]</scope>
    <source>
        <strain evidence="7 8">Ac7</strain>
    </source>
</reference>
<dbReference type="PANTHER" id="PTHR34478:SF2">
    <property type="entry name" value="MEMBRANE PROTEIN"/>
    <property type="match status" value="1"/>
</dbReference>
<evidence type="ECO:0000256" key="4">
    <source>
        <dbReference type="ARBA" id="ARBA00022989"/>
    </source>
</evidence>
<accession>A0AA96V435</accession>
<keyword evidence="3 6" id="KW-0812">Transmembrane</keyword>
<gene>
    <name evidence="7" type="ORF">MsAc7_13750</name>
</gene>
<dbReference type="EMBL" id="CP131060">
    <property type="protein sequence ID" value="WNY25813.1"/>
    <property type="molecule type" value="Genomic_DNA"/>
</dbReference>
<evidence type="ECO:0000256" key="2">
    <source>
        <dbReference type="ARBA" id="ARBA00008854"/>
    </source>
</evidence>
<evidence type="ECO:0000313" key="8">
    <source>
        <dbReference type="Proteomes" id="UP001303587"/>
    </source>
</evidence>
<keyword evidence="5 6" id="KW-0472">Membrane</keyword>
<proteinExistence type="inferred from homology"/>
<organism evidence="7 8">
    <name type="scientific">Methanolapillus millepedarum</name>
    <dbReference type="NCBI Taxonomy" id="3028296"/>
    <lineage>
        <taxon>Archaea</taxon>
        <taxon>Methanobacteriati</taxon>
        <taxon>Methanobacteriota</taxon>
        <taxon>Stenosarchaea group</taxon>
        <taxon>Methanomicrobia</taxon>
        <taxon>Methanosarcinales</taxon>
        <taxon>Methanosarcinaceae</taxon>
        <taxon>Methanolapillus</taxon>
    </lineage>
</organism>
<protein>
    <recommendedName>
        <fullName evidence="9">LemA family protein</fullName>
    </recommendedName>
</protein>